<dbReference type="AlphaFoldDB" id="A0AAE0GP28"/>
<name>A0AAE0GP28_9CHLO</name>
<dbReference type="GO" id="GO:0003688">
    <property type="term" value="F:DNA replication origin binding"/>
    <property type="evidence" value="ECO:0007669"/>
    <property type="project" value="TreeGrafter"/>
</dbReference>
<protein>
    <submittedName>
        <fullName evidence="3">Origin recognition complex subunit 3</fullName>
    </submittedName>
</protein>
<dbReference type="Proteomes" id="UP001190700">
    <property type="component" value="Unassembled WGS sequence"/>
</dbReference>
<dbReference type="GO" id="GO:0031261">
    <property type="term" value="C:DNA replication preinitiation complex"/>
    <property type="evidence" value="ECO:0007669"/>
    <property type="project" value="TreeGrafter"/>
</dbReference>
<evidence type="ECO:0000313" key="3">
    <source>
        <dbReference type="EMBL" id="KAK3281647.1"/>
    </source>
</evidence>
<feature type="region of interest" description="Disordered" evidence="1">
    <location>
        <begin position="31"/>
        <end position="60"/>
    </location>
</feature>
<feature type="domain" description="Origin recognition complex subunit 3 N-terminal" evidence="2">
    <location>
        <begin position="59"/>
        <end position="386"/>
    </location>
</feature>
<evidence type="ECO:0000256" key="1">
    <source>
        <dbReference type="SAM" id="MobiDB-lite"/>
    </source>
</evidence>
<dbReference type="EMBL" id="LGRX02003767">
    <property type="protein sequence ID" value="KAK3281647.1"/>
    <property type="molecule type" value="Genomic_DNA"/>
</dbReference>
<dbReference type="InterPro" id="IPR020795">
    <property type="entry name" value="ORC3"/>
</dbReference>
<dbReference type="PANTHER" id="PTHR12748">
    <property type="entry name" value="ORIGIN RECOGNITION COMPLEX SUBUNIT 3"/>
    <property type="match status" value="1"/>
</dbReference>
<accession>A0AAE0GP28</accession>
<proteinExistence type="predicted"/>
<dbReference type="PANTHER" id="PTHR12748:SF0">
    <property type="entry name" value="ORIGIN RECOGNITION COMPLEX SUBUNIT 3"/>
    <property type="match status" value="1"/>
</dbReference>
<evidence type="ECO:0000313" key="4">
    <source>
        <dbReference type="Proteomes" id="UP001190700"/>
    </source>
</evidence>
<dbReference type="CDD" id="cd20704">
    <property type="entry name" value="Orc3"/>
    <property type="match status" value="1"/>
</dbReference>
<dbReference type="GO" id="GO:0006270">
    <property type="term" value="P:DNA replication initiation"/>
    <property type="evidence" value="ECO:0007669"/>
    <property type="project" value="TreeGrafter"/>
</dbReference>
<evidence type="ECO:0000259" key="2">
    <source>
        <dbReference type="Pfam" id="PF07034"/>
    </source>
</evidence>
<keyword evidence="4" id="KW-1185">Reference proteome</keyword>
<sequence length="408" mass="45031">MARGWAVHDLIDADLDSDNTEQLTQAIFYLRREPATRPESRRTSTSTSRGKTDAVSWQPTLTSPRDSSYFPDLFRGDSAAARRAEGFERRWSDISEQIESVIAGSNQPCFESVVRFVRNTNELRNKEFQDHGGCPAALQRTLPTGLLLAGGVNSADHTTIFAQLAKHLKLKARLHVASLTWSDVTGHCKTKTNSPSTLLGRAFTLIHKGITSDDKVSKSVADLQTLVRWYQRAAPYNFTCLDASPGASGKEPFPVVVLVQDADSWDAEVLGNLIHSLSLVAADVPFVFLMGVATSIEFLQAVIPLNVCNVLRPMEFRLVPAVQSLEAIQKRVLLQESGSGSVVLGHRLLRALHGHFTHHDLSINALRHALHLATMFHFLHNPLSHLTVGKHPLTCDRSAECLLTWPLS</sequence>
<dbReference type="GO" id="GO:0005664">
    <property type="term" value="C:nuclear origin of replication recognition complex"/>
    <property type="evidence" value="ECO:0007669"/>
    <property type="project" value="InterPro"/>
</dbReference>
<organism evidence="3 4">
    <name type="scientific">Cymbomonas tetramitiformis</name>
    <dbReference type="NCBI Taxonomy" id="36881"/>
    <lineage>
        <taxon>Eukaryota</taxon>
        <taxon>Viridiplantae</taxon>
        <taxon>Chlorophyta</taxon>
        <taxon>Pyramimonadophyceae</taxon>
        <taxon>Pyramimonadales</taxon>
        <taxon>Pyramimonadaceae</taxon>
        <taxon>Cymbomonas</taxon>
    </lineage>
</organism>
<dbReference type="Pfam" id="PF07034">
    <property type="entry name" value="ORC3_N"/>
    <property type="match status" value="1"/>
</dbReference>
<comment type="caution">
    <text evidence="3">The sequence shown here is derived from an EMBL/GenBank/DDBJ whole genome shotgun (WGS) entry which is preliminary data.</text>
</comment>
<dbReference type="InterPro" id="IPR045667">
    <property type="entry name" value="ORC3_N"/>
</dbReference>
<dbReference type="GO" id="GO:0005656">
    <property type="term" value="C:nuclear pre-replicative complex"/>
    <property type="evidence" value="ECO:0007669"/>
    <property type="project" value="TreeGrafter"/>
</dbReference>
<reference evidence="3 4" key="1">
    <citation type="journal article" date="2015" name="Genome Biol. Evol.">
        <title>Comparative Genomics of a Bacterivorous Green Alga Reveals Evolutionary Causalities and Consequences of Phago-Mixotrophic Mode of Nutrition.</title>
        <authorList>
            <person name="Burns J.A."/>
            <person name="Paasch A."/>
            <person name="Narechania A."/>
            <person name="Kim E."/>
        </authorList>
    </citation>
    <scope>NUCLEOTIDE SEQUENCE [LARGE SCALE GENOMIC DNA]</scope>
    <source>
        <strain evidence="3 4">PLY_AMNH</strain>
    </source>
</reference>
<feature type="compositionally biased region" description="Basic and acidic residues" evidence="1">
    <location>
        <begin position="31"/>
        <end position="42"/>
    </location>
</feature>
<gene>
    <name evidence="3" type="ORF">CYMTET_10578</name>
</gene>